<dbReference type="AlphaFoldDB" id="E0SCH6"/>
<name>E0SCH6_DICD3</name>
<dbReference type="PANTHER" id="PTHR43072:SF8">
    <property type="entry name" value="ACYLTRANSFERASE FABY-RELATED"/>
    <property type="match status" value="1"/>
</dbReference>
<dbReference type="GO" id="GO:0016747">
    <property type="term" value="F:acyltransferase activity, transferring groups other than amino-acyl groups"/>
    <property type="evidence" value="ECO:0007669"/>
    <property type="project" value="InterPro"/>
</dbReference>
<dbReference type="PANTHER" id="PTHR43072">
    <property type="entry name" value="N-ACETYLTRANSFERASE"/>
    <property type="match status" value="1"/>
</dbReference>
<dbReference type="InterPro" id="IPR000182">
    <property type="entry name" value="GNAT_dom"/>
</dbReference>
<sequence>MLTRCSDKDTPMSAIVIEDAGAEHIAAIRDIYAHHVLHSLATFETEPPDEAEMRDRWQKIRDAGLPWLVATENKQVLGYCYLGFYRARYAYRFTLEDSIYLHPDHLGKGVGKRLLSAALLQAEQQGHRQVVSVVADSGNQASLQLHLSLGFAQVGMLRSVGMKHGRWVDTVLLQRALGEGDASLPPV</sequence>
<dbReference type="SUPFAM" id="SSF55729">
    <property type="entry name" value="Acyl-CoA N-acyltransferases (Nat)"/>
    <property type="match status" value="1"/>
</dbReference>
<gene>
    <name evidence="2" type="ordered locus">Dda3937_01922</name>
</gene>
<dbReference type="InterPro" id="IPR016181">
    <property type="entry name" value="Acyl_CoA_acyltransferase"/>
</dbReference>
<dbReference type="STRING" id="198628.Dda3937_01922"/>
<dbReference type="HOGENOM" id="CLU_013985_4_2_6"/>
<dbReference type="KEGG" id="ddd:Dda3937_01922"/>
<dbReference type="Gene3D" id="3.40.630.30">
    <property type="match status" value="1"/>
</dbReference>
<dbReference type="EC" id="2.3.-.-" evidence="2"/>
<reference evidence="2 3" key="1">
    <citation type="journal article" date="2011" name="J. Bacteriol.">
        <title>Genome sequence of the plant-pathogenic bacterium Dickeya dadantii 3937.</title>
        <authorList>
            <person name="Glasner J.D."/>
            <person name="Yang C.H."/>
            <person name="Reverchon S."/>
            <person name="Hugouvieux-Cotte-Pattat N."/>
            <person name="Condemine G."/>
            <person name="Bohin J.P."/>
            <person name="Van Gijsegem F."/>
            <person name="Yang S."/>
            <person name="Franza T."/>
            <person name="Expert D."/>
            <person name="Plunkett G. III"/>
            <person name="San Francisco M.J."/>
            <person name="Charkowski A.O."/>
            <person name="Py B."/>
            <person name="Bell K."/>
            <person name="Rauscher L."/>
            <person name="Rodriguez-Palenzuela P."/>
            <person name="Toussaint A."/>
            <person name="Holeva M.C."/>
            <person name="He S.Y."/>
            <person name="Douet V."/>
            <person name="Boccara M."/>
            <person name="Blanco C."/>
            <person name="Toth I."/>
            <person name="Anderson B.D."/>
            <person name="Biehl B.S."/>
            <person name="Mau B."/>
            <person name="Flynn S.M."/>
            <person name="Barras F."/>
            <person name="Lindeberg M."/>
            <person name="Birch P.R."/>
            <person name="Tsuyumu S."/>
            <person name="Shi X."/>
            <person name="Hibbing M."/>
            <person name="Yap M.N."/>
            <person name="Carpentier M."/>
            <person name="Dassa E."/>
            <person name="Umehara M."/>
            <person name="Kim J.F."/>
            <person name="Rusch M."/>
            <person name="Soni P."/>
            <person name="Mayhew G.F."/>
            <person name="Fouts D.E."/>
            <person name="Gill S.R."/>
            <person name="Blattner F.R."/>
            <person name="Keen N.T."/>
            <person name="Perna N.T."/>
        </authorList>
    </citation>
    <scope>NUCLEOTIDE SEQUENCE [LARGE SCALE GENOMIC DNA]</scope>
    <source>
        <strain evidence="2 3">3937</strain>
    </source>
</reference>
<evidence type="ECO:0000259" key="1">
    <source>
        <dbReference type="PROSITE" id="PS51186"/>
    </source>
</evidence>
<proteinExistence type="predicted"/>
<dbReference type="PROSITE" id="PS51186">
    <property type="entry name" value="GNAT"/>
    <property type="match status" value="1"/>
</dbReference>
<keyword evidence="2" id="KW-0012">Acyltransferase</keyword>
<dbReference type="CDD" id="cd04301">
    <property type="entry name" value="NAT_SF"/>
    <property type="match status" value="1"/>
</dbReference>
<organism evidence="2 3">
    <name type="scientific">Dickeya dadantii (strain 3937)</name>
    <name type="common">Erwinia chrysanthemi (strain 3937)</name>
    <dbReference type="NCBI Taxonomy" id="198628"/>
    <lineage>
        <taxon>Bacteria</taxon>
        <taxon>Pseudomonadati</taxon>
        <taxon>Pseudomonadota</taxon>
        <taxon>Gammaproteobacteria</taxon>
        <taxon>Enterobacterales</taxon>
        <taxon>Pectobacteriaceae</taxon>
        <taxon>Dickeya</taxon>
    </lineage>
</organism>
<accession>E0SCH6</accession>
<keyword evidence="2" id="KW-0808">Transferase</keyword>
<feature type="domain" description="N-acetyltransferase" evidence="1">
    <location>
        <begin position="15"/>
        <end position="178"/>
    </location>
</feature>
<dbReference type="Proteomes" id="UP000006859">
    <property type="component" value="Chromosome"/>
</dbReference>
<protein>
    <submittedName>
        <fullName evidence="2">Phosphinothricin N-acetyltransferase</fullName>
        <ecNumber evidence="2">2.3.-.-</ecNumber>
    </submittedName>
</protein>
<keyword evidence="3" id="KW-1185">Reference proteome</keyword>
<dbReference type="eggNOG" id="COG1247">
    <property type="taxonomic scope" value="Bacteria"/>
</dbReference>
<evidence type="ECO:0000313" key="2">
    <source>
        <dbReference type="EMBL" id="ADM97326.1"/>
    </source>
</evidence>
<dbReference type="EMBL" id="CP002038">
    <property type="protein sequence ID" value="ADM97326.1"/>
    <property type="molecule type" value="Genomic_DNA"/>
</dbReference>
<evidence type="ECO:0000313" key="3">
    <source>
        <dbReference type="Proteomes" id="UP000006859"/>
    </source>
</evidence>
<dbReference type="Pfam" id="PF00583">
    <property type="entry name" value="Acetyltransf_1"/>
    <property type="match status" value="1"/>
</dbReference>